<reference evidence="2 3" key="1">
    <citation type="submission" date="2015-08" db="EMBL/GenBank/DDBJ databases">
        <authorList>
            <person name="Babu N.S."/>
            <person name="Beckwith C.J."/>
            <person name="Beseler K.G."/>
            <person name="Brison A."/>
            <person name="Carone J.V."/>
            <person name="Caskin T.P."/>
            <person name="Diamond M."/>
            <person name="Durham M.E."/>
            <person name="Foxe J.M."/>
            <person name="Go M."/>
            <person name="Henderson B.A."/>
            <person name="Jones I.B."/>
            <person name="McGettigan J.A."/>
            <person name="Micheletti S.J."/>
            <person name="Nasrallah M.E."/>
            <person name="Ortiz D."/>
            <person name="Piller C.R."/>
            <person name="Privatt S.R."/>
            <person name="Schneider S.L."/>
            <person name="Sharp S."/>
            <person name="Smith T.C."/>
            <person name="Stanton J.D."/>
            <person name="Ullery H.E."/>
            <person name="Wilson R.J."/>
            <person name="Serrano M.G."/>
            <person name="Buck G."/>
            <person name="Lee V."/>
            <person name="Wang Y."/>
            <person name="Carvalho R."/>
            <person name="Voegtly L."/>
            <person name="Shi R."/>
            <person name="Duckworth R."/>
            <person name="Johnson A."/>
            <person name="Loviza R."/>
            <person name="Walstead R."/>
            <person name="Shah Z."/>
            <person name="Kiflezghi M."/>
            <person name="Wade K."/>
            <person name="Ball S.L."/>
            <person name="Bradley K.W."/>
            <person name="Asai D.J."/>
            <person name="Bowman C.A."/>
            <person name="Russell D.A."/>
            <person name="Pope W.H."/>
            <person name="Jacobs-Sera D."/>
            <person name="Hendrix R.W."/>
            <person name="Hatfull G.F."/>
        </authorList>
    </citation>
    <scope>NUCLEOTIDE SEQUENCE [LARGE SCALE GENOMIC DNA]</scope>
    <source>
        <strain evidence="2 3">DSM 27710</strain>
    </source>
</reference>
<dbReference type="InterPro" id="IPR002575">
    <property type="entry name" value="Aminoglycoside_PTrfase"/>
</dbReference>
<proteinExistence type="predicted"/>
<dbReference type="AlphaFoldDB" id="A0A0K1PI70"/>
<evidence type="ECO:0000313" key="2">
    <source>
        <dbReference type="EMBL" id="AKU93116.1"/>
    </source>
</evidence>
<evidence type="ECO:0000259" key="1">
    <source>
        <dbReference type="Pfam" id="PF01636"/>
    </source>
</evidence>
<feature type="domain" description="Aminoglycoside phosphotransferase" evidence="1">
    <location>
        <begin position="50"/>
        <end position="233"/>
    </location>
</feature>
<dbReference type="EMBL" id="CP012332">
    <property type="protein sequence ID" value="AKU93116.1"/>
    <property type="molecule type" value="Genomic_DNA"/>
</dbReference>
<keyword evidence="3" id="KW-1185">Reference proteome</keyword>
<gene>
    <name evidence="2" type="ORF">AKJ08_3503</name>
</gene>
<dbReference type="STRING" id="1391653.AKJ08_3503"/>
<protein>
    <recommendedName>
        <fullName evidence="1">Aminoglycoside phosphotransferase domain-containing protein</fullName>
    </recommendedName>
</protein>
<sequence>MAAEAVARRFGLAVREPVVVGGYSNTIVRLAPLPVVARIATGTSLVRNGPAWLEREVDVARHLAAADAPAVRPSALVEAGPHSHEGLTMTFWELVEIRPDPIDPRLAARTLRQCHEVLDGYRGALPTWAAIDEASRLLDHPLVVSALGAEEREVLQSAAERVGTVMRSGGVTLRPLHGDAHGQNLWNTSVGPIWGDWEDAFAGPAEWDLACLVSASAVLGDGSEAAEVLRCYGGSVDEAMLDHMIEARTLQAIVWAALLLPDAERNPKLLARLEWLRTRLRP</sequence>
<dbReference type="Gene3D" id="3.90.1200.10">
    <property type="match status" value="1"/>
</dbReference>
<dbReference type="Pfam" id="PF01636">
    <property type="entry name" value="APH"/>
    <property type="match status" value="1"/>
</dbReference>
<name>A0A0K1PI70_9BACT</name>
<dbReference type="KEGG" id="vin:AKJ08_3503"/>
<organism evidence="2 3">
    <name type="scientific">Vulgatibacter incomptus</name>
    <dbReference type="NCBI Taxonomy" id="1391653"/>
    <lineage>
        <taxon>Bacteria</taxon>
        <taxon>Pseudomonadati</taxon>
        <taxon>Myxococcota</taxon>
        <taxon>Myxococcia</taxon>
        <taxon>Myxococcales</taxon>
        <taxon>Cystobacterineae</taxon>
        <taxon>Vulgatibacteraceae</taxon>
        <taxon>Vulgatibacter</taxon>
    </lineage>
</organism>
<evidence type="ECO:0000313" key="3">
    <source>
        <dbReference type="Proteomes" id="UP000055590"/>
    </source>
</evidence>
<accession>A0A0K1PI70</accession>
<dbReference type="InterPro" id="IPR011009">
    <property type="entry name" value="Kinase-like_dom_sf"/>
</dbReference>
<dbReference type="Proteomes" id="UP000055590">
    <property type="component" value="Chromosome"/>
</dbReference>
<dbReference type="SUPFAM" id="SSF56112">
    <property type="entry name" value="Protein kinase-like (PK-like)"/>
    <property type="match status" value="1"/>
</dbReference>